<dbReference type="EMBL" id="GEVM01005647">
    <property type="protein sequence ID" value="JAV00292.1"/>
    <property type="molecule type" value="Transcribed_RNA"/>
</dbReference>
<dbReference type="Pfam" id="PF03030">
    <property type="entry name" value="H_PPase"/>
    <property type="match status" value="1"/>
</dbReference>
<dbReference type="GO" id="GO:0009678">
    <property type="term" value="F:diphosphate hydrolysis-driven proton transmembrane transporter activity"/>
    <property type="evidence" value="ECO:0007669"/>
    <property type="project" value="UniProtKB-EC"/>
</dbReference>
<dbReference type="PANTHER" id="PTHR31998">
    <property type="entry name" value="K(+)-INSENSITIVE PYROPHOSPHATE-ENERGIZED PROTON PUMP"/>
    <property type="match status" value="1"/>
</dbReference>
<feature type="transmembrane region" description="Helical" evidence="10">
    <location>
        <begin position="117"/>
        <end position="140"/>
    </location>
</feature>
<dbReference type="EC" id="7.1.3.1" evidence="2"/>
<keyword evidence="8" id="KW-0406">Ion transport</keyword>
<sequence length="480" mass="50025">MSADLFGSFAESTCAALVISCDTLVGTGSCNVFVSNLMYPLMLVALGIVICILVSVLATDILSVSVYEKIESTLKVTLIVSTILLIAISYVAAILTYPKNFDLRLHGKTIANNTPLHPFLCTLFGLFSGLIIAAFTEYITSHAYSPVRDLADSCKSGAASNVTLGLALGYFSTLVPAVCIAITAYFANYLLGFYGVALAALGMLANLPLSLAIDGYGPISDNAGGIAEMSEIDHYVRERTDALDAAGNTTAAIGKGFAIGSAALVSLALYGGFLHNAGLEFSSLISLAEPEIFAGLLLGAMLPYIFSAFTIKSVGKAAQGMVNEIRRQIRAQPGILQGTVEPDFRSCIAISTRAALIEMIIPGLIVILTPLLLGFIFGPKIVAGFLPGAIVSGVMMATSAANTGGAWDNAKKYIESKALVNEQGVPYGKGSDVHKAAVVGDTVGDPLKDTSGPALNILMKLMAIISLIFGSKFASIHPVA</sequence>
<organism evidence="11">
    <name type="scientific">Noccaea caerulescens</name>
    <name type="common">Alpine penny-cress</name>
    <name type="synonym">Thlaspi caerulescens</name>
    <dbReference type="NCBI Taxonomy" id="107243"/>
    <lineage>
        <taxon>Eukaryota</taxon>
        <taxon>Viridiplantae</taxon>
        <taxon>Streptophyta</taxon>
        <taxon>Embryophyta</taxon>
        <taxon>Tracheophyta</taxon>
        <taxon>Spermatophyta</taxon>
        <taxon>Magnoliopsida</taxon>
        <taxon>eudicotyledons</taxon>
        <taxon>Gunneridae</taxon>
        <taxon>Pentapetalae</taxon>
        <taxon>rosids</taxon>
        <taxon>malvids</taxon>
        <taxon>Brassicales</taxon>
        <taxon>Brassicaceae</taxon>
        <taxon>Coluteocarpeae</taxon>
        <taxon>Noccaea</taxon>
    </lineage>
</organism>
<evidence type="ECO:0000256" key="4">
    <source>
        <dbReference type="ARBA" id="ARBA00022692"/>
    </source>
</evidence>
<feature type="transmembrane region" description="Helical" evidence="10">
    <location>
        <begin position="384"/>
        <end position="407"/>
    </location>
</feature>
<evidence type="ECO:0000256" key="6">
    <source>
        <dbReference type="ARBA" id="ARBA00022967"/>
    </source>
</evidence>
<evidence type="ECO:0000256" key="10">
    <source>
        <dbReference type="SAM" id="Phobius"/>
    </source>
</evidence>
<accession>A0A1J3D7Y2</accession>
<feature type="transmembrane region" description="Helical" evidence="10">
    <location>
        <begin position="161"/>
        <end position="187"/>
    </location>
</feature>
<gene>
    <name evidence="11" type="ORF">GA_TR4959_c0_g1_i1_g.16283</name>
    <name evidence="12" type="ORF">LC_TR2035_c0_g1_i1_g.6780</name>
    <name evidence="13" type="ORF">LE_TR2504_c0_g1_i1_g.7115</name>
    <name evidence="14" type="ORF">MP_TR10396_c0_g1_i1_g.31855</name>
</gene>
<keyword evidence="9 10" id="KW-0472">Membrane</keyword>
<dbReference type="EMBL" id="GEVI01018499">
    <property type="protein sequence ID" value="JAU13821.1"/>
    <property type="molecule type" value="Transcribed_RNA"/>
</dbReference>
<dbReference type="GO" id="GO:0016020">
    <property type="term" value="C:membrane"/>
    <property type="evidence" value="ECO:0007669"/>
    <property type="project" value="InterPro"/>
</dbReference>
<evidence type="ECO:0000256" key="5">
    <source>
        <dbReference type="ARBA" id="ARBA00022842"/>
    </source>
</evidence>
<keyword evidence="4 10" id="KW-0812">Transmembrane</keyword>
<evidence type="ECO:0000256" key="9">
    <source>
        <dbReference type="ARBA" id="ARBA00023136"/>
    </source>
</evidence>
<dbReference type="AlphaFoldDB" id="A0A1J3D7Y2"/>
<feature type="transmembrane region" description="Helical" evidence="10">
    <location>
        <begin position="193"/>
        <end position="213"/>
    </location>
</feature>
<dbReference type="GO" id="GO:0004427">
    <property type="term" value="F:inorganic diphosphate phosphatase activity"/>
    <property type="evidence" value="ECO:0007669"/>
    <property type="project" value="InterPro"/>
</dbReference>
<dbReference type="EMBL" id="GEVL01017046">
    <property type="protein sequence ID" value="JAU60295.1"/>
    <property type="molecule type" value="Transcribed_RNA"/>
</dbReference>
<evidence type="ECO:0000256" key="2">
    <source>
        <dbReference type="ARBA" id="ARBA00013242"/>
    </source>
</evidence>
<keyword evidence="3" id="KW-0813">Transport</keyword>
<evidence type="ECO:0000256" key="8">
    <source>
        <dbReference type="ARBA" id="ARBA00023065"/>
    </source>
</evidence>
<dbReference type="GO" id="GO:0012505">
    <property type="term" value="C:endomembrane system"/>
    <property type="evidence" value="ECO:0007669"/>
    <property type="project" value="UniProtKB-SubCell"/>
</dbReference>
<evidence type="ECO:0000256" key="7">
    <source>
        <dbReference type="ARBA" id="ARBA00022989"/>
    </source>
</evidence>
<proteinExistence type="predicted"/>
<reference evidence="11" key="1">
    <citation type="submission" date="2016-07" db="EMBL/GenBank/DDBJ databases">
        <title>De novo transcriptome assembly of four accessions of the metal hyperaccumulator plant Noccaea caerulescens.</title>
        <authorList>
            <person name="Blande D."/>
            <person name="Halimaa P."/>
            <person name="Tervahauta A.I."/>
            <person name="Aarts M.G."/>
            <person name="Karenlampi S.O."/>
        </authorList>
    </citation>
    <scope>NUCLEOTIDE SEQUENCE</scope>
</reference>
<evidence type="ECO:0000313" key="13">
    <source>
        <dbReference type="EMBL" id="JAU60295.1"/>
    </source>
</evidence>
<feature type="transmembrane region" description="Helical" evidence="10">
    <location>
        <begin position="252"/>
        <end position="272"/>
    </location>
</feature>
<comment type="subcellular location">
    <subcellularLocation>
        <location evidence="1">Endomembrane system</location>
        <topology evidence="1">Multi-pass membrane protein</topology>
    </subcellularLocation>
</comment>
<evidence type="ECO:0000313" key="11">
    <source>
        <dbReference type="EMBL" id="JAU13821.1"/>
    </source>
</evidence>
<feature type="transmembrane region" description="Helical" evidence="10">
    <location>
        <begin position="41"/>
        <end position="64"/>
    </location>
</feature>
<feature type="transmembrane region" description="Helical" evidence="10">
    <location>
        <begin position="292"/>
        <end position="311"/>
    </location>
</feature>
<dbReference type="InterPro" id="IPR004131">
    <property type="entry name" value="PPase-energised_H-pump"/>
</dbReference>
<keyword evidence="5" id="KW-0460">Magnesium</keyword>
<evidence type="ECO:0000256" key="3">
    <source>
        <dbReference type="ARBA" id="ARBA00022448"/>
    </source>
</evidence>
<dbReference type="EMBL" id="GEVK01020219">
    <property type="protein sequence ID" value="JAU32613.1"/>
    <property type="molecule type" value="Transcribed_RNA"/>
</dbReference>
<evidence type="ECO:0000256" key="1">
    <source>
        <dbReference type="ARBA" id="ARBA00004127"/>
    </source>
</evidence>
<protein>
    <recommendedName>
        <fullName evidence="2">H(+)-exporting diphosphatase</fullName>
        <ecNumber evidence="2">7.1.3.1</ecNumber>
    </recommendedName>
</protein>
<evidence type="ECO:0000313" key="12">
    <source>
        <dbReference type="EMBL" id="JAU32613.1"/>
    </source>
</evidence>
<keyword evidence="7 10" id="KW-1133">Transmembrane helix</keyword>
<keyword evidence="6" id="KW-1278">Translocase</keyword>
<feature type="transmembrane region" description="Helical" evidence="10">
    <location>
        <begin position="355"/>
        <end position="378"/>
    </location>
</feature>
<name>A0A1J3D7Y2_NOCCA</name>
<evidence type="ECO:0000313" key="14">
    <source>
        <dbReference type="EMBL" id="JAV00292.1"/>
    </source>
</evidence>
<feature type="transmembrane region" description="Helical" evidence="10">
    <location>
        <begin position="76"/>
        <end position="97"/>
    </location>
</feature>